<feature type="domain" description="HTH lacI-type" evidence="4">
    <location>
        <begin position="32"/>
        <end position="85"/>
    </location>
</feature>
<dbReference type="PRINTS" id="PR00036">
    <property type="entry name" value="HTHLACI"/>
</dbReference>
<reference evidence="5 6" key="1">
    <citation type="journal article" date="2018" name="Appl. Environ. Microbiol.">
        <title>Antimicrobial susceptibility testing and tentative epidemiological cut-off values of five Bacillus species relevant for use as animal feed additives or for plant protection.</title>
        <authorList>
            <person name="Agerso Y."/>
            <person name="Stuer-Lauridsen B."/>
            <person name="Bjerre K."/>
            <person name="Jensen M.G."/>
            <person name="Johansen E."/>
            <person name="Bennedsen M."/>
            <person name="Brockmann E."/>
            <person name="Nielsen B."/>
        </authorList>
    </citation>
    <scope>NUCLEOTIDE SEQUENCE [LARGE SCALE GENOMIC DNA]</scope>
    <source>
        <strain evidence="5 6">CHCC20162</strain>
    </source>
</reference>
<dbReference type="GO" id="GO:0003700">
    <property type="term" value="F:DNA-binding transcription factor activity"/>
    <property type="evidence" value="ECO:0007669"/>
    <property type="project" value="TreeGrafter"/>
</dbReference>
<dbReference type="Pfam" id="PF00356">
    <property type="entry name" value="LacI"/>
    <property type="match status" value="1"/>
</dbReference>
<dbReference type="Pfam" id="PF13377">
    <property type="entry name" value="Peripla_BP_3"/>
    <property type="match status" value="1"/>
</dbReference>
<accession>A0A3D8WYQ7</accession>
<dbReference type="InterPro" id="IPR046335">
    <property type="entry name" value="LacI/GalR-like_sensor"/>
</dbReference>
<dbReference type="Gene3D" id="1.10.260.40">
    <property type="entry name" value="lambda repressor-like DNA-binding domains"/>
    <property type="match status" value="1"/>
</dbReference>
<keyword evidence="1" id="KW-0805">Transcription regulation</keyword>
<dbReference type="CDD" id="cd01542">
    <property type="entry name" value="PBP1_TreR-like"/>
    <property type="match status" value="1"/>
</dbReference>
<comment type="caution">
    <text evidence="5">The sequence shown here is derived from an EMBL/GenBank/DDBJ whole genome shotgun (WGS) entry which is preliminary data.</text>
</comment>
<dbReference type="InterPro" id="IPR000843">
    <property type="entry name" value="HTH_LacI"/>
</dbReference>
<dbReference type="InterPro" id="IPR010982">
    <property type="entry name" value="Lambda_DNA-bd_dom_sf"/>
</dbReference>
<dbReference type="EMBL" id="PQWM01000027">
    <property type="protein sequence ID" value="RDZ11773.1"/>
    <property type="molecule type" value="Genomic_DNA"/>
</dbReference>
<dbReference type="PROSITE" id="PS50932">
    <property type="entry name" value="HTH_LACI_2"/>
    <property type="match status" value="1"/>
</dbReference>
<dbReference type="CDD" id="cd01392">
    <property type="entry name" value="HTH_LacI"/>
    <property type="match status" value="1"/>
</dbReference>
<dbReference type="Gene3D" id="3.40.50.2300">
    <property type="match status" value="2"/>
</dbReference>
<dbReference type="Proteomes" id="UP000256519">
    <property type="component" value="Unassembled WGS sequence"/>
</dbReference>
<evidence type="ECO:0000259" key="4">
    <source>
        <dbReference type="PROSITE" id="PS50932"/>
    </source>
</evidence>
<dbReference type="PANTHER" id="PTHR30146">
    <property type="entry name" value="LACI-RELATED TRANSCRIPTIONAL REPRESSOR"/>
    <property type="match status" value="1"/>
</dbReference>
<dbReference type="SUPFAM" id="SSF47413">
    <property type="entry name" value="lambda repressor-like DNA-binding domains"/>
    <property type="match status" value="1"/>
</dbReference>
<dbReference type="InterPro" id="IPR028082">
    <property type="entry name" value="Peripla_BP_I"/>
</dbReference>
<evidence type="ECO:0000256" key="2">
    <source>
        <dbReference type="ARBA" id="ARBA00023125"/>
    </source>
</evidence>
<dbReference type="AlphaFoldDB" id="A0A3D8WYQ7"/>
<sequence>MNQKVKHLLNMHAIFVYTVKETATKYGDERMTTIADIARLAGVAKSTVSRYLNGGSVSDATKRKIEGIIKETNYSPNAFAQSLKAKKTNIIGVIVPRMGSFATSRTLDGIDQELRDHHYQMIVSNSNQDLEREIENIYTLAKQKVAGIILLAVQITKAHLEAFRTISIPVLLIGQQHEEVHSLIHQDYEAACDIGRYIGEKGHKKIAFLGVTEKDIAVGVKRKEGVKQGLKDRDCEIRCYQTSFNMSDAIGAATAVIKEFNPSIIVCATDNIALGTLKAAYLNGLRVPEDVSITGFGGYEITGVIHPSLTTVNYYYKEAGQMGAQRIIKLVNGEQVEKLTLSNYELIERESVDHRFT</sequence>
<keyword evidence="3" id="KW-0804">Transcription</keyword>
<evidence type="ECO:0000256" key="3">
    <source>
        <dbReference type="ARBA" id="ARBA00023163"/>
    </source>
</evidence>
<dbReference type="SMART" id="SM00354">
    <property type="entry name" value="HTH_LACI"/>
    <property type="match status" value="1"/>
</dbReference>
<evidence type="ECO:0000256" key="1">
    <source>
        <dbReference type="ARBA" id="ARBA00023015"/>
    </source>
</evidence>
<dbReference type="GO" id="GO:0000976">
    <property type="term" value="F:transcription cis-regulatory region binding"/>
    <property type="evidence" value="ECO:0007669"/>
    <property type="project" value="TreeGrafter"/>
</dbReference>
<evidence type="ECO:0000313" key="5">
    <source>
        <dbReference type="EMBL" id="RDZ11773.1"/>
    </source>
</evidence>
<keyword evidence="2" id="KW-0238">DNA-binding</keyword>
<dbReference type="PANTHER" id="PTHR30146:SF154">
    <property type="entry name" value="TRANSCRIPTION REGULATOR, MEMBER OF GALR FAMILY"/>
    <property type="match status" value="1"/>
</dbReference>
<name>A0A3D8WYQ7_PRIMG</name>
<proteinExistence type="predicted"/>
<protein>
    <submittedName>
        <fullName evidence="5">LacI family transcriptional regulator</fullName>
    </submittedName>
</protein>
<evidence type="ECO:0000313" key="6">
    <source>
        <dbReference type="Proteomes" id="UP000256519"/>
    </source>
</evidence>
<dbReference type="SUPFAM" id="SSF53822">
    <property type="entry name" value="Periplasmic binding protein-like I"/>
    <property type="match status" value="1"/>
</dbReference>
<gene>
    <name evidence="5" type="ORF">C3744_20060</name>
</gene>
<organism evidence="5 6">
    <name type="scientific">Priestia megaterium</name>
    <name type="common">Bacillus megaterium</name>
    <dbReference type="NCBI Taxonomy" id="1404"/>
    <lineage>
        <taxon>Bacteria</taxon>
        <taxon>Bacillati</taxon>
        <taxon>Bacillota</taxon>
        <taxon>Bacilli</taxon>
        <taxon>Bacillales</taxon>
        <taxon>Bacillaceae</taxon>
        <taxon>Priestia</taxon>
    </lineage>
</organism>